<dbReference type="PANTHER" id="PTHR22572">
    <property type="entry name" value="SUGAR-1-PHOSPHATE GUANYL TRANSFERASE"/>
    <property type="match status" value="1"/>
</dbReference>
<evidence type="ECO:0000313" key="7">
    <source>
        <dbReference type="Proteomes" id="UP000192315"/>
    </source>
</evidence>
<evidence type="ECO:0000256" key="1">
    <source>
        <dbReference type="ARBA" id="ARBA00007274"/>
    </source>
</evidence>
<dbReference type="SUPFAM" id="SSF53448">
    <property type="entry name" value="Nucleotide-diphospho-sugar transferases"/>
    <property type="match status" value="1"/>
</dbReference>
<proteinExistence type="inferred from homology"/>
<reference evidence="5 7" key="3">
    <citation type="submission" date="2017-04" db="EMBL/GenBank/DDBJ databases">
        <authorList>
            <person name="Varghese N."/>
            <person name="Submissions S."/>
        </authorList>
    </citation>
    <scope>NUCLEOTIDE SEQUENCE [LARGE SCALE GENOMIC DNA]</scope>
    <source>
        <strain evidence="5 7">DSM 9789</strain>
    </source>
</reference>
<dbReference type="GO" id="GO:0004475">
    <property type="term" value="F:mannose-1-phosphate guanylyltransferase (GTP) activity"/>
    <property type="evidence" value="ECO:0007669"/>
    <property type="project" value="UniProtKB-EC"/>
</dbReference>
<dbReference type="InParanoid" id="Q6L165"/>
<accession>A0A8G2FVU1</accession>
<dbReference type="Gene3D" id="3.90.550.10">
    <property type="entry name" value="Spore Coat Polysaccharide Biosynthesis Protein SpsA, Chain A"/>
    <property type="match status" value="1"/>
</dbReference>
<keyword evidence="4" id="KW-0548">Nucleotidyltransferase</keyword>
<dbReference type="FunCoup" id="Q6L165">
    <property type="interactions" value="190"/>
</dbReference>
<dbReference type="Pfam" id="PF25087">
    <property type="entry name" value="GMPPB_C"/>
    <property type="match status" value="1"/>
</dbReference>
<dbReference type="EMBL" id="FWYE01000001">
    <property type="protein sequence ID" value="SMD30406.1"/>
    <property type="molecule type" value="Genomic_DNA"/>
</dbReference>
<name>Q6L165_PICTO</name>
<evidence type="ECO:0000313" key="5">
    <source>
        <dbReference type="EMBL" id="SMD30406.1"/>
    </source>
</evidence>
<dbReference type="eggNOG" id="arCOG00666">
    <property type="taxonomic scope" value="Archaea"/>
</dbReference>
<feature type="domain" description="Mannose-1-phosphate guanyltransferase C-terminal" evidence="3">
    <location>
        <begin position="261"/>
        <end position="348"/>
    </location>
</feature>
<dbReference type="Proteomes" id="UP000192315">
    <property type="component" value="Unassembled WGS sequence"/>
</dbReference>
<dbReference type="HOGENOM" id="CLU_029499_0_2_2"/>
<evidence type="ECO:0000259" key="2">
    <source>
        <dbReference type="Pfam" id="PF00483"/>
    </source>
</evidence>
<dbReference type="STRING" id="263820.PTO0702"/>
<sequence length="361" mass="39642">MSLKAVVMAGGKGTRLRPITYSIPKPLVPIAGKPCVSYLMDSFYDAGIKDAIVTTGYKFESLINGIIEAKKPDQNVLFSVEREPAGTAGSVKLISNFIDDTIVVGSGDILYDFDIKSIIDFHKKKNASVTIVLTRVDDPSQFGIVDLKDDVITRFLEKPAAGEAFSNIVNAGIYVIEPEVLKYIDKIPFDFAKELFPRLMRHGTPIYGYLGNGTWLDTGRPNDLIKGNQIMVNKYGFKYDSKNITGKNIIKTTSDLSDDIIDSSYIGTNLQIGKNTVIKGSAIYNGVVLGNNVHIEDSIIMDASRIMDNTVIKKSVIMRNCVIGEDSEIIESVISPDLDLHGKSRVYNVSLASKIITDEQV</sequence>
<reference evidence="4 6" key="1">
    <citation type="journal article" date="2004" name="Proc. Natl. Acad. Sci. U.S.A.">
        <title>Genome sequence of Picrophilus torridus and its implications for life around pH 0.</title>
        <authorList>
            <person name="Futterer O."/>
            <person name="Angelov A."/>
            <person name="Liesegang H."/>
            <person name="Gottschalk G."/>
            <person name="Schleper C."/>
            <person name="Schepers B."/>
            <person name="Dock C."/>
            <person name="Antranikian G."/>
            <person name="Liebl W."/>
        </authorList>
    </citation>
    <scope>NUCLEOTIDE SEQUENCE [LARGE SCALE GENOMIC DNA]</scope>
    <source>
        <strain evidence="6">ATCC 700027 / DSM 9790 / JCM 10055 / NBRC 100828</strain>
        <strain evidence="4">DSM 9790</strain>
    </source>
</reference>
<dbReference type="EC" id="2.7.7.13" evidence="4"/>
<comment type="similarity">
    <text evidence="1">Belongs to the transferase hexapeptide repeat family.</text>
</comment>
<dbReference type="Gene3D" id="2.160.10.10">
    <property type="entry name" value="Hexapeptide repeat proteins"/>
    <property type="match status" value="2"/>
</dbReference>
<dbReference type="Proteomes" id="UP000000438">
    <property type="component" value="Chromosome"/>
</dbReference>
<dbReference type="EMBL" id="AE017261">
    <property type="protein sequence ID" value="AAT43287.1"/>
    <property type="molecule type" value="Genomic_DNA"/>
</dbReference>
<dbReference type="PaxDb" id="263820-PTO0702"/>
<accession>Q6L165</accession>
<gene>
    <name evidence="4" type="ordered locus">PTO0702</name>
    <name evidence="5" type="ORF">SAMN02745355_0286</name>
</gene>
<dbReference type="InterPro" id="IPR050486">
    <property type="entry name" value="Mannose-1P_guanyltransferase"/>
</dbReference>
<dbReference type="KEGG" id="pto:PTO0702"/>
<keyword evidence="7" id="KW-1185">Reference proteome</keyword>
<keyword evidence="4" id="KW-0808">Transferase</keyword>
<evidence type="ECO:0000313" key="4">
    <source>
        <dbReference type="EMBL" id="AAT43287.1"/>
    </source>
</evidence>
<dbReference type="Pfam" id="PF00483">
    <property type="entry name" value="NTP_transferase"/>
    <property type="match status" value="1"/>
</dbReference>
<evidence type="ECO:0000313" key="6">
    <source>
        <dbReference type="Proteomes" id="UP000000438"/>
    </source>
</evidence>
<protein>
    <submittedName>
        <fullName evidence="4">Mannose-1-phosphate guanyltransferase</fullName>
        <ecNumber evidence="4">2.7.7.13</ecNumber>
    </submittedName>
    <submittedName>
        <fullName evidence="5">Mannose-1-phosphate guanylyltransferase</fullName>
    </submittedName>
</protein>
<organism evidence="4 6">
    <name type="scientific">Picrophilus torridus (strain ATCC 700027 / DSM 9790 / JCM 10055 / NBRC 100828 / KAW 2/3)</name>
    <dbReference type="NCBI Taxonomy" id="1122961"/>
    <lineage>
        <taxon>Archaea</taxon>
        <taxon>Methanobacteriati</taxon>
        <taxon>Thermoplasmatota</taxon>
        <taxon>Thermoplasmata</taxon>
        <taxon>Thermoplasmatales</taxon>
        <taxon>Picrophilaceae</taxon>
        <taxon>Picrophilus</taxon>
    </lineage>
</organism>
<dbReference type="AlphaFoldDB" id="Q6L165"/>
<evidence type="ECO:0000259" key="3">
    <source>
        <dbReference type="Pfam" id="PF25087"/>
    </source>
</evidence>
<dbReference type="InterPro" id="IPR029044">
    <property type="entry name" value="Nucleotide-diphossugar_trans"/>
</dbReference>
<dbReference type="GeneID" id="2845344"/>
<dbReference type="OrthoDB" id="15372at2157"/>
<dbReference type="CDD" id="cd04181">
    <property type="entry name" value="NTP_transferase"/>
    <property type="match status" value="1"/>
</dbReference>
<feature type="domain" description="Nucleotidyl transferase" evidence="2">
    <location>
        <begin position="4"/>
        <end position="230"/>
    </location>
</feature>
<reference evidence="4" key="2">
    <citation type="submission" date="2004-02" db="EMBL/GenBank/DDBJ databases">
        <authorList>
            <person name="Fuetterer O."/>
            <person name="Angelov A."/>
            <person name="Liesegang H."/>
            <person name="Gottschalk G."/>
            <person name="Schleper C."/>
            <person name="Schepers B."/>
            <person name="Dock C."/>
            <person name="Antranikian G."/>
            <person name="Liebl W."/>
        </authorList>
    </citation>
    <scope>NUCLEOTIDE SEQUENCE</scope>
    <source>
        <strain evidence="4">DSM 9790</strain>
    </source>
</reference>
<dbReference type="InterPro" id="IPR005835">
    <property type="entry name" value="NTP_transferase_dom"/>
</dbReference>
<dbReference type="RefSeq" id="WP_011177503.1">
    <property type="nucleotide sequence ID" value="NC_005877.1"/>
</dbReference>
<dbReference type="InterPro" id="IPR056729">
    <property type="entry name" value="GMPPB_C"/>
</dbReference>